<dbReference type="EMBL" id="MPJW01000251">
    <property type="protein sequence ID" value="OLU36847.1"/>
    <property type="molecule type" value="Genomic_DNA"/>
</dbReference>
<feature type="transmembrane region" description="Helical" evidence="13">
    <location>
        <begin position="175"/>
        <end position="197"/>
    </location>
</feature>
<evidence type="ECO:0000313" key="14">
    <source>
        <dbReference type="EMBL" id="OLU36847.1"/>
    </source>
</evidence>
<comment type="function">
    <text evidence="1">Multidrug efflux pump.</text>
</comment>
<keyword evidence="7" id="KW-1003">Cell membrane</keyword>
<feature type="transmembrane region" description="Helical" evidence="13">
    <location>
        <begin position="203"/>
        <end position="226"/>
    </location>
</feature>
<evidence type="ECO:0000256" key="3">
    <source>
        <dbReference type="ARBA" id="ARBA00010199"/>
    </source>
</evidence>
<feature type="transmembrane region" description="Helical" evidence="13">
    <location>
        <begin position="27"/>
        <end position="48"/>
    </location>
</feature>
<sequence>MKNTNTASLLADLREGRNLSTQVQSQLILLLSGPAILAQLSVTIMQLIDAGMAGSLGADAAASIGLVSSSTWLIHGSCTGAVYGFSVQCAQAIGAKDKNAVCLSRQGLYLVLAIGLLIGLLGILLSPYIPVWLGGESSILSDSTKYLAVFCLSLPFVLLNSWAVQMLQSAGNTRLPSLIQIVMCFLDVLFNYLFIFIMDLGVMGAAFGTCLAEVCSSLFLSYHVLFKDPFLKGSLKPHYTRTSIRRAWQIGLPASIEQIITGSSYVMFTRIVSSLGSISIAANSFAITAESLCYMPGYGCAAAASVIIGQCSGAGRIDLQKQMAWRICRIGVFMMTLSGVAMFILAPYLMGMLTPVPEIAQLGIQVLRIEAFAEPMYGASIVITGILRGKGDTFWPAILNLLSIWCVRIPLAALLSVPLGLFGAWIAMNIELNFRGLIFLIRLKKTFSKDSGMKTNTM</sequence>
<dbReference type="GeneID" id="82203768"/>
<feature type="transmembrane region" description="Helical" evidence="13">
    <location>
        <begin position="394"/>
        <end position="416"/>
    </location>
</feature>
<feature type="transmembrane region" description="Helical" evidence="13">
    <location>
        <begin position="146"/>
        <end position="163"/>
    </location>
</feature>
<dbReference type="PANTHER" id="PTHR43298">
    <property type="entry name" value="MULTIDRUG RESISTANCE PROTEIN NORM-RELATED"/>
    <property type="match status" value="1"/>
</dbReference>
<dbReference type="AlphaFoldDB" id="A0A1U7ND69"/>
<organism evidence="14 15">
    <name type="scientific">Ileibacterium valens</name>
    <dbReference type="NCBI Taxonomy" id="1862668"/>
    <lineage>
        <taxon>Bacteria</taxon>
        <taxon>Bacillati</taxon>
        <taxon>Bacillota</taxon>
        <taxon>Erysipelotrichia</taxon>
        <taxon>Erysipelotrichales</taxon>
        <taxon>Erysipelotrichaceae</taxon>
        <taxon>Ileibacterium</taxon>
    </lineage>
</organism>
<dbReference type="InterPro" id="IPR050222">
    <property type="entry name" value="MATE_MdtK"/>
</dbReference>
<keyword evidence="11 13" id="KW-0472">Membrane</keyword>
<keyword evidence="8 13" id="KW-0812">Transmembrane</keyword>
<dbReference type="GO" id="GO:0005886">
    <property type="term" value="C:plasma membrane"/>
    <property type="evidence" value="ECO:0007669"/>
    <property type="project" value="UniProtKB-SubCell"/>
</dbReference>
<dbReference type="GO" id="GO:0015297">
    <property type="term" value="F:antiporter activity"/>
    <property type="evidence" value="ECO:0007669"/>
    <property type="project" value="UniProtKB-KW"/>
</dbReference>
<dbReference type="PIRSF" id="PIRSF006603">
    <property type="entry name" value="DinF"/>
    <property type="match status" value="1"/>
</dbReference>
<evidence type="ECO:0000256" key="7">
    <source>
        <dbReference type="ARBA" id="ARBA00022475"/>
    </source>
</evidence>
<dbReference type="InterPro" id="IPR048279">
    <property type="entry name" value="MdtK-like"/>
</dbReference>
<dbReference type="InterPro" id="IPR002528">
    <property type="entry name" value="MATE_fam"/>
</dbReference>
<proteinExistence type="inferred from homology"/>
<evidence type="ECO:0000256" key="2">
    <source>
        <dbReference type="ARBA" id="ARBA00004651"/>
    </source>
</evidence>
<dbReference type="RefSeq" id="WP_075820923.1">
    <property type="nucleotide sequence ID" value="NZ_CAPFLH010000229.1"/>
</dbReference>
<evidence type="ECO:0000256" key="13">
    <source>
        <dbReference type="SAM" id="Phobius"/>
    </source>
</evidence>
<dbReference type="PANTHER" id="PTHR43298:SF2">
    <property type="entry name" value="FMN_FAD EXPORTER YEEO-RELATED"/>
    <property type="match status" value="1"/>
</dbReference>
<evidence type="ECO:0000256" key="1">
    <source>
        <dbReference type="ARBA" id="ARBA00003408"/>
    </source>
</evidence>
<comment type="similarity">
    <text evidence="3">Belongs to the multi antimicrobial extrusion (MATE) (TC 2.A.66.1) family.</text>
</comment>
<keyword evidence="10" id="KW-0406">Ion transport</keyword>
<dbReference type="OrthoDB" id="9780160at2"/>
<reference evidence="14 15" key="1">
    <citation type="submission" date="2016-11" db="EMBL/GenBank/DDBJ databases">
        <title>Description of two novel members of the family Erysipelotrichaceae: Ileibacterium lipovorans gen. nov., sp. nov. and Dubosiella newyorkensis, gen. nov., sp. nov.</title>
        <authorList>
            <person name="Cox L.M."/>
            <person name="Sohn J."/>
            <person name="Tyrrell K.L."/>
            <person name="Citron D.M."/>
            <person name="Lawson P.A."/>
            <person name="Patel N.B."/>
            <person name="Iizumi T."/>
            <person name="Perez-Perez G.I."/>
            <person name="Goldstein E.J."/>
            <person name="Blaser M.J."/>
        </authorList>
    </citation>
    <scope>NUCLEOTIDE SEQUENCE [LARGE SCALE GENOMIC DNA]</scope>
    <source>
        <strain evidence="14 15">NYU-BL-A3</strain>
    </source>
</reference>
<accession>A0A1U7ND69</accession>
<feature type="transmembrane region" description="Helical" evidence="13">
    <location>
        <begin position="330"/>
        <end position="349"/>
    </location>
</feature>
<dbReference type="GO" id="GO:0042910">
    <property type="term" value="F:xenobiotic transmembrane transporter activity"/>
    <property type="evidence" value="ECO:0007669"/>
    <property type="project" value="InterPro"/>
</dbReference>
<keyword evidence="9 13" id="KW-1133">Transmembrane helix</keyword>
<comment type="caution">
    <text evidence="14">The sequence shown here is derived from an EMBL/GenBank/DDBJ whole genome shotgun (WGS) entry which is preliminary data.</text>
</comment>
<protein>
    <recommendedName>
        <fullName evidence="4">Probable multidrug resistance protein NorM</fullName>
    </recommendedName>
    <alternativeName>
        <fullName evidence="12">Multidrug-efflux transporter</fullName>
    </alternativeName>
</protein>
<dbReference type="Pfam" id="PF01554">
    <property type="entry name" value="MatE"/>
    <property type="match status" value="2"/>
</dbReference>
<evidence type="ECO:0000256" key="5">
    <source>
        <dbReference type="ARBA" id="ARBA00022448"/>
    </source>
</evidence>
<evidence type="ECO:0000256" key="6">
    <source>
        <dbReference type="ARBA" id="ARBA00022449"/>
    </source>
</evidence>
<comment type="subcellular location">
    <subcellularLocation>
        <location evidence="2">Cell membrane</location>
        <topology evidence="2">Multi-pass membrane protein</topology>
    </subcellularLocation>
</comment>
<keyword evidence="15" id="KW-1185">Reference proteome</keyword>
<evidence type="ECO:0000256" key="10">
    <source>
        <dbReference type="ARBA" id="ARBA00023065"/>
    </source>
</evidence>
<keyword evidence="6" id="KW-0050">Antiport</keyword>
<evidence type="ECO:0000256" key="9">
    <source>
        <dbReference type="ARBA" id="ARBA00022989"/>
    </source>
</evidence>
<evidence type="ECO:0000256" key="8">
    <source>
        <dbReference type="ARBA" id="ARBA00022692"/>
    </source>
</evidence>
<feature type="transmembrane region" description="Helical" evidence="13">
    <location>
        <begin position="107"/>
        <end position="126"/>
    </location>
</feature>
<keyword evidence="5" id="KW-0813">Transport</keyword>
<gene>
    <name evidence="14" type="ORF">BO222_11545</name>
</gene>
<dbReference type="Proteomes" id="UP000186341">
    <property type="component" value="Unassembled WGS sequence"/>
</dbReference>
<evidence type="ECO:0000313" key="15">
    <source>
        <dbReference type="Proteomes" id="UP000186341"/>
    </source>
</evidence>
<dbReference type="NCBIfam" id="TIGR00797">
    <property type="entry name" value="matE"/>
    <property type="match status" value="1"/>
</dbReference>
<dbReference type="GO" id="GO:0006811">
    <property type="term" value="P:monoatomic ion transport"/>
    <property type="evidence" value="ECO:0007669"/>
    <property type="project" value="UniProtKB-KW"/>
</dbReference>
<evidence type="ECO:0000256" key="4">
    <source>
        <dbReference type="ARBA" id="ARBA00020268"/>
    </source>
</evidence>
<dbReference type="CDD" id="cd13137">
    <property type="entry name" value="MATE_NorM_like"/>
    <property type="match status" value="1"/>
</dbReference>
<evidence type="ECO:0000256" key="12">
    <source>
        <dbReference type="ARBA" id="ARBA00031636"/>
    </source>
</evidence>
<name>A0A1U7ND69_9FIRM</name>
<evidence type="ECO:0000256" key="11">
    <source>
        <dbReference type="ARBA" id="ARBA00023136"/>
    </source>
</evidence>
<feature type="transmembrane region" description="Helical" evidence="13">
    <location>
        <begin position="60"/>
        <end position="86"/>
    </location>
</feature>